<dbReference type="Proteomes" id="UP000222831">
    <property type="component" value="Segment"/>
</dbReference>
<evidence type="ECO:0000313" key="2">
    <source>
        <dbReference type="Proteomes" id="UP000222831"/>
    </source>
</evidence>
<dbReference type="GeneID" id="40074637"/>
<accession>A0A1L7N167</accession>
<keyword evidence="2" id="KW-1185">Reference proteome</keyword>
<name>A0A1L7N167_9CAUD</name>
<reference evidence="1 2" key="1">
    <citation type="submission" date="2016-12" db="EMBL/GenBank/DDBJ databases">
        <title>Characterization of two jumbo phages RP12 and RP31 infecting the phytopathogen Ralstonia solanacearum.</title>
        <authorList>
            <person name="Kawasaki T."/>
            <person name="Yoshikawa G."/>
            <person name="Ogata H."/>
            <person name="Yamada T."/>
        </authorList>
    </citation>
    <scope>NUCLEOTIDE SEQUENCE [LARGE SCALE GENOMIC DNA]</scope>
    <source>
        <strain evidence="1 2">RP12</strain>
    </source>
</reference>
<protein>
    <submittedName>
        <fullName evidence="1">Putative virion structural protein</fullName>
    </submittedName>
</protein>
<dbReference type="KEGG" id="vg:40074637"/>
<dbReference type="InterPro" id="IPR057919">
    <property type="entry name" value="PhiKZ_Gp91"/>
</dbReference>
<dbReference type="RefSeq" id="YP_009598935.1">
    <property type="nucleotide sequence ID" value="NC_041911.1"/>
</dbReference>
<proteinExistence type="predicted"/>
<dbReference type="Pfam" id="PF25618">
    <property type="entry name" value="PhiKZ_gp91"/>
    <property type="match status" value="1"/>
</dbReference>
<organism evidence="1 2">
    <name type="scientific">Ralstonia phage RP12</name>
    <dbReference type="NCBI Taxonomy" id="1923889"/>
    <lineage>
        <taxon>Viruses</taxon>
        <taxon>Duplodnaviria</taxon>
        <taxon>Heunggongvirae</taxon>
        <taxon>Uroviricota</taxon>
        <taxon>Caudoviricetes</taxon>
        <taxon>Chimalliviridae</taxon>
        <taxon>Ripduovirus</taxon>
        <taxon>Ripduovirus RP12</taxon>
    </lineage>
</organism>
<evidence type="ECO:0000313" key="1">
    <source>
        <dbReference type="EMBL" id="BAW19216.1"/>
    </source>
</evidence>
<sequence length="199" mass="22945">MRDDLKLYVRGFFGSKAMASETYQTWRARPILSVFDLSPEAIKHVVADESVVEIYNQMIRRQVIHTDFEFRERAIKIALRAFGVNNFTEWARINQASPLITQTHADFITDTIRFIVTGKRHMPVGMWERLIGPGSNDPSDKPDYDEVLLAMLPTGYSFRHQHETTANLHNVIAKWLSHPGGFVDMVTSLYTFFGEHNTR</sequence>
<dbReference type="OrthoDB" id="18618at10239"/>
<dbReference type="EMBL" id="AP017924">
    <property type="protein sequence ID" value="BAW19216.1"/>
    <property type="molecule type" value="Genomic_DNA"/>
</dbReference>